<dbReference type="EMBL" id="CAJNOC010008442">
    <property type="protein sequence ID" value="CAF1115632.1"/>
    <property type="molecule type" value="Genomic_DNA"/>
</dbReference>
<keyword evidence="1" id="KW-1133">Transmembrane helix</keyword>
<evidence type="ECO:0000313" key="2">
    <source>
        <dbReference type="EMBL" id="CAF1115632.1"/>
    </source>
</evidence>
<evidence type="ECO:0000313" key="3">
    <source>
        <dbReference type="Proteomes" id="UP000663879"/>
    </source>
</evidence>
<organism evidence="2 3">
    <name type="scientific">Brachionus calyciflorus</name>
    <dbReference type="NCBI Taxonomy" id="104777"/>
    <lineage>
        <taxon>Eukaryota</taxon>
        <taxon>Metazoa</taxon>
        <taxon>Spiralia</taxon>
        <taxon>Gnathifera</taxon>
        <taxon>Rotifera</taxon>
        <taxon>Eurotatoria</taxon>
        <taxon>Monogononta</taxon>
        <taxon>Pseudotrocha</taxon>
        <taxon>Ploima</taxon>
        <taxon>Brachionidae</taxon>
        <taxon>Brachionus</taxon>
    </lineage>
</organism>
<proteinExistence type="predicted"/>
<evidence type="ECO:0000256" key="1">
    <source>
        <dbReference type="SAM" id="Phobius"/>
    </source>
</evidence>
<feature type="transmembrane region" description="Helical" evidence="1">
    <location>
        <begin position="411"/>
        <end position="435"/>
    </location>
</feature>
<dbReference type="Gene3D" id="1.20.1070.10">
    <property type="entry name" value="Rhodopsin 7-helix transmembrane proteins"/>
    <property type="match status" value="1"/>
</dbReference>
<feature type="transmembrane region" description="Helical" evidence="1">
    <location>
        <begin position="290"/>
        <end position="313"/>
    </location>
</feature>
<keyword evidence="1" id="KW-0812">Transmembrane</keyword>
<dbReference type="Proteomes" id="UP000663879">
    <property type="component" value="Unassembled WGS sequence"/>
</dbReference>
<comment type="caution">
    <text evidence="2">The sequence shown here is derived from an EMBL/GenBank/DDBJ whole genome shotgun (WGS) entry which is preliminary data.</text>
</comment>
<keyword evidence="3" id="KW-1185">Reference proteome</keyword>
<name>A0A814Q6T4_9BILA</name>
<feature type="transmembrane region" description="Helical" evidence="1">
    <location>
        <begin position="352"/>
        <end position="376"/>
    </location>
</feature>
<dbReference type="AlphaFoldDB" id="A0A814Q6T4"/>
<gene>
    <name evidence="2" type="ORF">OXX778_LOCUS21818</name>
</gene>
<feature type="transmembrane region" description="Helical" evidence="1">
    <location>
        <begin position="162"/>
        <end position="188"/>
    </location>
</feature>
<sequence length="496" mass="58859">MKPKIISFVTEDCLSLFKDGGYWLNTFDLIQTPVTSDKFFEILIDTYKPMSLSDENLCYFKNVPTNRAYLISPSLNYFKFECTCSFAILLSTYLNLKNLSYNFRSYYTQLTYKKFQNIKCLNHSFLSECVDKVKLCDSKLILKMSPDYNLIYLSLNIEFYDIILSQIIILFGILSNLICIIVLISGYWDKSFKRETCTGLYKLMIVNSLINFVYFLINCFHIINRCVEINGIFCSLVYRSKISQYYIIYFVEYLGSILKFWSSLTLIFISIARLNLLSNIKYFKNTKINLLLILISLGFSILVNLDKLFVIIVNENEFVSDFSFSNEFPDRNKFIIFIRFGRKIQYNGSDTIIFYFLYLFNFIINDIVLYIILTCFDFKIYKSLSKQIRLKKLITTKLTEFENLNFKVKTIIFFNTSILFVFRTLHLAIYSYLFYIRLKSNFNNENLCFRYGRMCSNLQEAGEIFNLLSNCYNIFLFFSLNQKFKKLFLNFFIKSK</sequence>
<evidence type="ECO:0008006" key="4">
    <source>
        <dbReference type="Google" id="ProtNLM"/>
    </source>
</evidence>
<accession>A0A814Q6T4</accession>
<feature type="transmembrane region" description="Helical" evidence="1">
    <location>
        <begin position="200"/>
        <end position="223"/>
    </location>
</feature>
<protein>
    <recommendedName>
        <fullName evidence="4">G-protein coupled receptors family 1 profile domain-containing protein</fullName>
    </recommendedName>
</protein>
<reference evidence="2" key="1">
    <citation type="submission" date="2021-02" db="EMBL/GenBank/DDBJ databases">
        <authorList>
            <person name="Nowell W R."/>
        </authorList>
    </citation>
    <scope>NUCLEOTIDE SEQUENCE</scope>
    <source>
        <strain evidence="2">Ploen Becks lab</strain>
    </source>
</reference>
<feature type="transmembrane region" description="Helical" evidence="1">
    <location>
        <begin position="246"/>
        <end position="269"/>
    </location>
</feature>
<keyword evidence="1" id="KW-0472">Membrane</keyword>